<dbReference type="Pfam" id="PF13671">
    <property type="entry name" value="AAA_33"/>
    <property type="match status" value="1"/>
</dbReference>
<dbReference type="InterPro" id="IPR027417">
    <property type="entry name" value="P-loop_NTPase"/>
</dbReference>
<dbReference type="AlphaFoldDB" id="A0A3M8WA17"/>
<keyword evidence="1" id="KW-0547">Nucleotide-binding</keyword>
<protein>
    <submittedName>
        <fullName evidence="1">ATP-binding protein</fullName>
    </submittedName>
</protein>
<name>A0A3M8WA17_9ACTN</name>
<organism evidence="1 2">
    <name type="scientific">Streptomyces botrytidirepellens</name>
    <dbReference type="NCBI Taxonomy" id="2486417"/>
    <lineage>
        <taxon>Bacteria</taxon>
        <taxon>Bacillati</taxon>
        <taxon>Actinomycetota</taxon>
        <taxon>Actinomycetes</taxon>
        <taxon>Kitasatosporales</taxon>
        <taxon>Streptomycetaceae</taxon>
        <taxon>Streptomyces</taxon>
    </lineage>
</organism>
<gene>
    <name evidence="1" type="ORF">EEJ42_15105</name>
</gene>
<dbReference type="EMBL" id="RIBZ01000193">
    <property type="protein sequence ID" value="RNG26377.1"/>
    <property type="molecule type" value="Genomic_DNA"/>
</dbReference>
<evidence type="ECO:0000313" key="2">
    <source>
        <dbReference type="Proteomes" id="UP000275401"/>
    </source>
</evidence>
<proteinExistence type="predicted"/>
<dbReference type="RefSeq" id="WP_123100466.1">
    <property type="nucleotide sequence ID" value="NZ_RIBZ01000193.1"/>
</dbReference>
<comment type="caution">
    <text evidence="1">The sequence shown here is derived from an EMBL/GenBank/DDBJ whole genome shotgun (WGS) entry which is preliminary data.</text>
</comment>
<sequence length="284" mass="30657">MNNHLTLLTLPLTKPALYVLVGAGGSGKSSITTAFPPSWSLSLDTCRAQVADNAGSQAATPAAVRVFDAALDGRLSHHLPTVIDNTSTEQKHRTRLIKRAHHYGMLAVAIAVRTPLSVCQARQALRPASLQVPRDVIERQHDGVPSAEQLLSEGFDQAHDADRLDLMRLLLERSASADFDPLVDIRATFGPDLAAVFAFTDSDDSRGTFAVAGRTITVRWSDDGEPFDHHWQAQTEGHTCSDCGRALWVRVASATDLLHVYTGKTGKVADEPLCLVCDAPDYAA</sequence>
<dbReference type="Proteomes" id="UP000275401">
    <property type="component" value="Unassembled WGS sequence"/>
</dbReference>
<accession>A0A3M8WA17</accession>
<evidence type="ECO:0000313" key="1">
    <source>
        <dbReference type="EMBL" id="RNG26377.1"/>
    </source>
</evidence>
<keyword evidence="1" id="KW-0067">ATP-binding</keyword>
<dbReference type="Gene3D" id="3.40.50.300">
    <property type="entry name" value="P-loop containing nucleotide triphosphate hydrolases"/>
    <property type="match status" value="1"/>
</dbReference>
<keyword evidence="2" id="KW-1185">Reference proteome</keyword>
<reference evidence="1 2" key="1">
    <citation type="submission" date="2018-11" db="EMBL/GenBank/DDBJ databases">
        <title>The Potential of Streptomyces as Biocontrol Agents against the Tomato grey mould, Botrytis cinerea (Gray mold) Frontiers in Microbiology.</title>
        <authorList>
            <person name="Li D."/>
        </authorList>
    </citation>
    <scope>NUCLEOTIDE SEQUENCE [LARGE SCALE GENOMIC DNA]</scope>
    <source>
        <strain evidence="1 2">NEAU-LD23</strain>
    </source>
</reference>
<dbReference type="GO" id="GO:0005524">
    <property type="term" value="F:ATP binding"/>
    <property type="evidence" value="ECO:0007669"/>
    <property type="project" value="UniProtKB-KW"/>
</dbReference>
<dbReference type="SUPFAM" id="SSF52540">
    <property type="entry name" value="P-loop containing nucleoside triphosphate hydrolases"/>
    <property type="match status" value="1"/>
</dbReference>